<feature type="compositionally biased region" description="Pro residues" evidence="1">
    <location>
        <begin position="1"/>
        <end position="22"/>
    </location>
</feature>
<feature type="region of interest" description="Disordered" evidence="1">
    <location>
        <begin position="1"/>
        <end position="26"/>
    </location>
</feature>
<reference evidence="3 4" key="1">
    <citation type="submission" date="2014-10" db="EMBL/GenBank/DDBJ databases">
        <title>Draft genome sequence of Actinoplanes utahensis NRRL 12052.</title>
        <authorList>
            <person name="Velasco-Bucheli B."/>
            <person name="del Cerro C."/>
            <person name="Hormigo D."/>
            <person name="Garcia J.L."/>
            <person name="Acebal C."/>
            <person name="Arroyo M."/>
            <person name="de la Mata I."/>
        </authorList>
    </citation>
    <scope>NUCLEOTIDE SEQUENCE [LARGE SCALE GENOMIC DNA]</scope>
    <source>
        <strain evidence="3 4">NRRL 12052</strain>
    </source>
</reference>
<dbReference type="RefSeq" id="WP_043526209.1">
    <property type="nucleotide sequence ID" value="NZ_BAABKU010000023.1"/>
</dbReference>
<evidence type="ECO:0000313" key="3">
    <source>
        <dbReference type="EMBL" id="KHD76024.1"/>
    </source>
</evidence>
<evidence type="ECO:0000256" key="2">
    <source>
        <dbReference type="SAM" id="Phobius"/>
    </source>
</evidence>
<dbReference type="Proteomes" id="UP000054537">
    <property type="component" value="Unassembled WGS sequence"/>
</dbReference>
<proteinExistence type="predicted"/>
<dbReference type="OrthoDB" id="3372650at2"/>
<keyword evidence="2" id="KW-0812">Transmembrane</keyword>
<feature type="transmembrane region" description="Helical" evidence="2">
    <location>
        <begin position="34"/>
        <end position="59"/>
    </location>
</feature>
<dbReference type="eggNOG" id="ENOG5032A5S">
    <property type="taxonomic scope" value="Bacteria"/>
</dbReference>
<keyword evidence="2" id="KW-0472">Membrane</keyword>
<protein>
    <recommendedName>
        <fullName evidence="5">DUF4878 domain-containing protein</fullName>
    </recommendedName>
</protein>
<evidence type="ECO:0000256" key="1">
    <source>
        <dbReference type="SAM" id="MobiDB-lite"/>
    </source>
</evidence>
<evidence type="ECO:0000313" key="4">
    <source>
        <dbReference type="Proteomes" id="UP000054537"/>
    </source>
</evidence>
<dbReference type="AlphaFoldDB" id="A0A0A6UNX0"/>
<dbReference type="EMBL" id="JRTT01000021">
    <property type="protein sequence ID" value="KHD76024.1"/>
    <property type="molecule type" value="Genomic_DNA"/>
</dbReference>
<comment type="caution">
    <text evidence="3">The sequence shown here is derived from an EMBL/GenBank/DDBJ whole genome shotgun (WGS) entry which is preliminary data.</text>
</comment>
<accession>A0A0A6UNX0</accession>
<sequence>MSLPPPPPPPGPGVHPPFPAPPVEGRGKRTGTTLGIVAVVLVLVCGAGTIAAGGFFTAFTSALDEQAQVVVGRYLDDLRERDFGGAYEQLCQDARDTEAKADYVARMTDSEPLRSYSFRELTMGIQIVLPVDLIYVGGDRVQAAAVLGQNTQTGEFEVCELEE</sequence>
<dbReference type="STRING" id="1869.MB27_19260"/>
<keyword evidence="2" id="KW-1133">Transmembrane helix</keyword>
<gene>
    <name evidence="3" type="ORF">MB27_19260</name>
</gene>
<name>A0A0A6UNX0_ACTUT</name>
<organism evidence="3 4">
    <name type="scientific">Actinoplanes utahensis</name>
    <dbReference type="NCBI Taxonomy" id="1869"/>
    <lineage>
        <taxon>Bacteria</taxon>
        <taxon>Bacillati</taxon>
        <taxon>Actinomycetota</taxon>
        <taxon>Actinomycetes</taxon>
        <taxon>Micromonosporales</taxon>
        <taxon>Micromonosporaceae</taxon>
        <taxon>Actinoplanes</taxon>
    </lineage>
</organism>
<keyword evidence="4" id="KW-1185">Reference proteome</keyword>
<evidence type="ECO:0008006" key="5">
    <source>
        <dbReference type="Google" id="ProtNLM"/>
    </source>
</evidence>